<dbReference type="SMART" id="SM00873">
    <property type="entry name" value="B3_4"/>
    <property type="match status" value="1"/>
</dbReference>
<dbReference type="Proteomes" id="UP001500767">
    <property type="component" value="Unassembled WGS sequence"/>
</dbReference>
<organism evidence="2 3">
    <name type="scientific">Microlunatus spumicola</name>
    <dbReference type="NCBI Taxonomy" id="81499"/>
    <lineage>
        <taxon>Bacteria</taxon>
        <taxon>Bacillati</taxon>
        <taxon>Actinomycetota</taxon>
        <taxon>Actinomycetes</taxon>
        <taxon>Propionibacteriales</taxon>
        <taxon>Propionibacteriaceae</taxon>
        <taxon>Microlunatus</taxon>
    </lineage>
</organism>
<evidence type="ECO:0000313" key="2">
    <source>
        <dbReference type="EMBL" id="GAA3551374.1"/>
    </source>
</evidence>
<dbReference type="PANTHER" id="PTHR39209:SF2">
    <property type="entry name" value="CYTOPLASMIC PROTEIN"/>
    <property type="match status" value="1"/>
</dbReference>
<feature type="domain" description="B3/B4 tRNA-binding" evidence="1">
    <location>
        <begin position="76"/>
        <end position="226"/>
    </location>
</feature>
<keyword evidence="3" id="KW-1185">Reference proteome</keyword>
<dbReference type="EMBL" id="BAAAYR010000001">
    <property type="protein sequence ID" value="GAA3551374.1"/>
    <property type="molecule type" value="Genomic_DNA"/>
</dbReference>
<proteinExistence type="predicted"/>
<dbReference type="Gene3D" id="3.50.40.10">
    <property type="entry name" value="Phenylalanyl-trna Synthetase, Chain B, domain 3"/>
    <property type="match status" value="1"/>
</dbReference>
<reference evidence="3" key="1">
    <citation type="journal article" date="2019" name="Int. J. Syst. Evol. Microbiol.">
        <title>The Global Catalogue of Microorganisms (GCM) 10K type strain sequencing project: providing services to taxonomists for standard genome sequencing and annotation.</title>
        <authorList>
            <consortium name="The Broad Institute Genomics Platform"/>
            <consortium name="The Broad Institute Genome Sequencing Center for Infectious Disease"/>
            <person name="Wu L."/>
            <person name="Ma J."/>
        </authorList>
    </citation>
    <scope>NUCLEOTIDE SEQUENCE [LARGE SCALE GENOMIC DNA]</scope>
    <source>
        <strain evidence="3">JCM 16540</strain>
    </source>
</reference>
<dbReference type="InterPro" id="IPR020825">
    <property type="entry name" value="Phe-tRNA_synthase-like_B3/B4"/>
</dbReference>
<name>A0ABP6WIE5_9ACTN</name>
<dbReference type="InterPro" id="IPR005146">
    <property type="entry name" value="B3/B4_tRNA-bd"/>
</dbReference>
<comment type="caution">
    <text evidence="2">The sequence shown here is derived from an EMBL/GenBank/DDBJ whole genome shotgun (WGS) entry which is preliminary data.</text>
</comment>
<evidence type="ECO:0000313" key="3">
    <source>
        <dbReference type="Proteomes" id="UP001500767"/>
    </source>
</evidence>
<dbReference type="Pfam" id="PF03483">
    <property type="entry name" value="B3_4"/>
    <property type="match status" value="1"/>
</dbReference>
<accession>A0ABP6WIE5</accession>
<sequence length="245" mass="26250">MTTTDLHAFLEGAVVEEAVAALRPDYRALLLAVDGLQPEDAGAPTDPATEAFLVDAEGSARAALAAGPVEELPHVAAWREAYRAFGAKPQRTRNSLEALLRRAGAGLPRVNRLTDVYNAVSVLHQLPLGGEDLQRYVGSPQLRRATGAETFDTAADGGPAVEHPEPGEVVWCDDAGVTCRRWNWRQGVRTRLTPSTTTAFFVLDALDPLTDAQLHAAADDLVEHLAPLGPDVSAVRRQVGRPPMN</sequence>
<dbReference type="RefSeq" id="WP_204912572.1">
    <property type="nucleotide sequence ID" value="NZ_BAAAYR010000001.1"/>
</dbReference>
<evidence type="ECO:0000259" key="1">
    <source>
        <dbReference type="SMART" id="SM00873"/>
    </source>
</evidence>
<gene>
    <name evidence="2" type="ORF">GCM10022197_02870</name>
</gene>
<dbReference type="PANTHER" id="PTHR39209">
    <property type="match status" value="1"/>
</dbReference>
<dbReference type="SUPFAM" id="SSF56037">
    <property type="entry name" value="PheT/TilS domain"/>
    <property type="match status" value="1"/>
</dbReference>
<protein>
    <submittedName>
        <fullName evidence="2">B3/4 domain-containing protein</fullName>
    </submittedName>
</protein>